<accession>A0AA95ICG4</accession>
<gene>
    <name evidence="1" type="ORF">QNH46_06780</name>
</gene>
<dbReference type="Pfam" id="PF14398">
    <property type="entry name" value="ATPgrasp_YheCD"/>
    <property type="match status" value="1"/>
</dbReference>
<organism evidence="1 2">
    <name type="scientific">Paenibacillus woosongensis</name>
    <dbReference type="NCBI Taxonomy" id="307580"/>
    <lineage>
        <taxon>Bacteria</taxon>
        <taxon>Bacillati</taxon>
        <taxon>Bacillota</taxon>
        <taxon>Bacilli</taxon>
        <taxon>Bacillales</taxon>
        <taxon>Paenibacillaceae</taxon>
        <taxon>Paenibacillus</taxon>
    </lineage>
</organism>
<proteinExistence type="predicted"/>
<evidence type="ECO:0000313" key="1">
    <source>
        <dbReference type="EMBL" id="WHX50360.1"/>
    </source>
</evidence>
<evidence type="ECO:0000313" key="2">
    <source>
        <dbReference type="Proteomes" id="UP001177943"/>
    </source>
</evidence>
<dbReference type="EMBL" id="CP126084">
    <property type="protein sequence ID" value="WHX50360.1"/>
    <property type="molecule type" value="Genomic_DNA"/>
</dbReference>
<dbReference type="SUPFAM" id="SSF56059">
    <property type="entry name" value="Glutathione synthetase ATP-binding domain-like"/>
    <property type="match status" value="1"/>
</dbReference>
<dbReference type="AlphaFoldDB" id="A0AA95ICG4"/>
<dbReference type="Gene3D" id="3.30.1490.20">
    <property type="entry name" value="ATP-grasp fold, A domain"/>
    <property type="match status" value="1"/>
</dbReference>
<dbReference type="Proteomes" id="UP001177943">
    <property type="component" value="Chromosome"/>
</dbReference>
<dbReference type="KEGG" id="pwn:QNH46_06780"/>
<dbReference type="RefSeq" id="WP_283927440.1">
    <property type="nucleotide sequence ID" value="NZ_CP126084.1"/>
</dbReference>
<reference evidence="1" key="1">
    <citation type="submission" date="2023-05" db="EMBL/GenBank/DDBJ databases">
        <title>Comparative genomics of Bacillaceae isolates and their secondary metabolite potential.</title>
        <authorList>
            <person name="Song L."/>
            <person name="Nielsen L.J."/>
            <person name="Mohite O."/>
            <person name="Xu X."/>
            <person name="Weber T."/>
            <person name="Kovacs A.T."/>
        </authorList>
    </citation>
    <scope>NUCLEOTIDE SEQUENCE</scope>
    <source>
        <strain evidence="1">B2_4</strain>
    </source>
</reference>
<dbReference type="Gene3D" id="3.30.470.20">
    <property type="entry name" value="ATP-grasp fold, B domain"/>
    <property type="match status" value="1"/>
</dbReference>
<sequence>MGQDRVGILLNSSMYRGIPQRKTGQESIANYEEAARANGFIPCFLRLGDIDTGSNRSVAYVQDGYDYVKKTIPTPRVIHNRALYKDAGSHRKINSLISQGVCIFNVNNRYGKNVIHRILQEDPRLSEYLPETAEASPASLRRMMAKYDDLVLKPVRGSVGYGIMRIRRDDATWKLMYPGKTKRGWITDRIAKENVPAWLHRRFVQTPYLIQQRIPLAEYDARPLDLRVTVQRGAFGTWGITGMFVKIAPMNSFLSNLGKGGQPYPVEVLAQCLPPKTVPDILYHVEYVSLTIAKHLSSRLPLLADIGIDIGLTEKGQLYFIECNGRDQRYGFRKAGLTGIWKDTYQRPMDFARYLYDRDKIQD</sequence>
<name>A0AA95ICG4_9BACL</name>
<dbReference type="GO" id="GO:0005524">
    <property type="term" value="F:ATP binding"/>
    <property type="evidence" value="ECO:0007669"/>
    <property type="project" value="InterPro"/>
</dbReference>
<dbReference type="InterPro" id="IPR026838">
    <property type="entry name" value="YheC/D"/>
</dbReference>
<protein>
    <submittedName>
        <fullName evidence="1">YheC/YheD family protein</fullName>
    </submittedName>
</protein>
<dbReference type="InterPro" id="IPR013815">
    <property type="entry name" value="ATP_grasp_subdomain_1"/>
</dbReference>